<comment type="pathway">
    <text evidence="1">Cell wall biogenesis; peptidoglycan biosynthesis.</text>
</comment>
<dbReference type="GO" id="GO:0016740">
    <property type="term" value="F:transferase activity"/>
    <property type="evidence" value="ECO:0007669"/>
    <property type="project" value="UniProtKB-KW"/>
</dbReference>
<dbReference type="InterPro" id="IPR052905">
    <property type="entry name" value="LD-transpeptidase_YkuD-like"/>
</dbReference>
<dbReference type="PANTHER" id="PTHR41533">
    <property type="entry name" value="L,D-TRANSPEPTIDASE HI_1667-RELATED"/>
    <property type="match status" value="1"/>
</dbReference>
<dbReference type="Pfam" id="PF20142">
    <property type="entry name" value="Scaffold"/>
    <property type="match status" value="1"/>
</dbReference>
<dbReference type="AlphaFoldDB" id="A0A1H5X5H0"/>
<dbReference type="GO" id="GO:0008360">
    <property type="term" value="P:regulation of cell shape"/>
    <property type="evidence" value="ECO:0007669"/>
    <property type="project" value="UniProtKB-KW"/>
</dbReference>
<evidence type="ECO:0000313" key="9">
    <source>
        <dbReference type="EMBL" id="SEG06971.1"/>
    </source>
</evidence>
<dbReference type="CDD" id="cd16913">
    <property type="entry name" value="YkuD_like"/>
    <property type="match status" value="1"/>
</dbReference>
<sequence>MKRRWGVVLLSGLLVASCGDGNRQLSEADKSAFGTYVDSLDSDVQGTWFTRMGMVDEADSMLIYLRRELPQNGLDTTAFFVPQIAEDMAIVKTLAFDSIGQSINEVLKRLDNHLTKAYVSYTTGLRYGFMQPDKVLNRLDNKVGGEGFARLFDYEVKTADDTEAQQKLATGERMAYLKASQTDNYVYQALKNQLAKTTDKLERRKIAINMERCRWQMKHPERQEKCVLVNIAAQHLWAVGGDSVLDMKICCGAFATKTPLLHSAISHIQVNPEWVIPFNIIKTDVAHHSGDSVYFARNKYSIVERESNDTLNAANVSKEKLLSGNVRVVQKGGAGNSLGRIVFRFPNNFSVYLHDTNNRGAFQRDKRTLSHGCVRIQKPFDMACFLLPELDEWTKDKLRLSMDIRPETEQGRAYQNAHAGEPVRLVKYLDVSPKVPVYIVYYTAYPNPATGKVELWPDIYKYDEAIEKEIGTFLIK</sequence>
<accession>A0A1H5X5H0</accession>
<evidence type="ECO:0000256" key="5">
    <source>
        <dbReference type="ARBA" id="ARBA00022984"/>
    </source>
</evidence>
<dbReference type="Gene3D" id="2.40.440.10">
    <property type="entry name" value="L,D-transpeptidase catalytic domain-like"/>
    <property type="match status" value="1"/>
</dbReference>
<evidence type="ECO:0000259" key="8">
    <source>
        <dbReference type="Pfam" id="PF20142"/>
    </source>
</evidence>
<evidence type="ECO:0000256" key="4">
    <source>
        <dbReference type="ARBA" id="ARBA00022960"/>
    </source>
</evidence>
<comment type="similarity">
    <text evidence="2">Belongs to the YkuD family.</text>
</comment>
<feature type="domain" description="L,D-transpeptidase scaffold" evidence="8">
    <location>
        <begin position="45"/>
        <end position="194"/>
    </location>
</feature>
<evidence type="ECO:0000259" key="7">
    <source>
        <dbReference type="Pfam" id="PF03734"/>
    </source>
</evidence>
<dbReference type="PANTHER" id="PTHR41533:SF2">
    <property type="entry name" value="BLR7131 PROTEIN"/>
    <property type="match status" value="1"/>
</dbReference>
<gene>
    <name evidence="9" type="ORF">SAMN05216354_2639</name>
</gene>
<name>A0A1H5X5H0_XYLRU</name>
<dbReference type="GO" id="GO:0009252">
    <property type="term" value="P:peptidoglycan biosynthetic process"/>
    <property type="evidence" value="ECO:0007669"/>
    <property type="project" value="UniProtKB-UniPathway"/>
</dbReference>
<feature type="domain" description="L,D-TPase catalytic" evidence="7">
    <location>
        <begin position="227"/>
        <end position="379"/>
    </location>
</feature>
<keyword evidence="6" id="KW-0961">Cell wall biogenesis/degradation</keyword>
<keyword evidence="3" id="KW-0808">Transferase</keyword>
<dbReference type="UniPathway" id="UPA00219"/>
<dbReference type="RefSeq" id="WP_103916166.1">
    <property type="nucleotide sequence ID" value="NZ_FNUV01000008.1"/>
</dbReference>
<dbReference type="Proteomes" id="UP000236735">
    <property type="component" value="Unassembled WGS sequence"/>
</dbReference>
<dbReference type="GO" id="GO:0071555">
    <property type="term" value="P:cell wall organization"/>
    <property type="evidence" value="ECO:0007669"/>
    <property type="project" value="UniProtKB-KW"/>
</dbReference>
<dbReference type="EMBL" id="FNUV01000008">
    <property type="protein sequence ID" value="SEG06971.1"/>
    <property type="molecule type" value="Genomic_DNA"/>
</dbReference>
<evidence type="ECO:0000256" key="1">
    <source>
        <dbReference type="ARBA" id="ARBA00004752"/>
    </source>
</evidence>
<evidence type="ECO:0000256" key="2">
    <source>
        <dbReference type="ARBA" id="ARBA00005992"/>
    </source>
</evidence>
<protein>
    <submittedName>
        <fullName evidence="9">L,D-transpeptidase catalytic domain</fullName>
    </submittedName>
</protein>
<reference evidence="9 10" key="1">
    <citation type="submission" date="2016-10" db="EMBL/GenBank/DDBJ databases">
        <authorList>
            <person name="de Groot N.N."/>
        </authorList>
    </citation>
    <scope>NUCLEOTIDE SEQUENCE [LARGE SCALE GENOMIC DNA]</scope>
    <source>
        <strain evidence="9 10">AR32</strain>
    </source>
</reference>
<dbReference type="Pfam" id="PF03734">
    <property type="entry name" value="YkuD"/>
    <property type="match status" value="1"/>
</dbReference>
<dbReference type="GO" id="GO:0004180">
    <property type="term" value="F:carboxypeptidase activity"/>
    <property type="evidence" value="ECO:0007669"/>
    <property type="project" value="UniProtKB-ARBA"/>
</dbReference>
<evidence type="ECO:0000256" key="3">
    <source>
        <dbReference type="ARBA" id="ARBA00022679"/>
    </source>
</evidence>
<dbReference type="PROSITE" id="PS51257">
    <property type="entry name" value="PROKAR_LIPOPROTEIN"/>
    <property type="match status" value="1"/>
</dbReference>
<keyword evidence="4" id="KW-0133">Cell shape</keyword>
<evidence type="ECO:0000313" key="10">
    <source>
        <dbReference type="Proteomes" id="UP000236735"/>
    </source>
</evidence>
<proteinExistence type="inferred from homology"/>
<dbReference type="InterPro" id="IPR005490">
    <property type="entry name" value="LD_TPept_cat_dom"/>
</dbReference>
<dbReference type="InterPro" id="IPR045380">
    <property type="entry name" value="LD_TPept_scaffold_dom"/>
</dbReference>
<organism evidence="9 10">
    <name type="scientific">Xylanibacter ruminicola</name>
    <name type="common">Prevotella ruminicola</name>
    <dbReference type="NCBI Taxonomy" id="839"/>
    <lineage>
        <taxon>Bacteria</taxon>
        <taxon>Pseudomonadati</taxon>
        <taxon>Bacteroidota</taxon>
        <taxon>Bacteroidia</taxon>
        <taxon>Bacteroidales</taxon>
        <taxon>Prevotellaceae</taxon>
        <taxon>Xylanibacter</taxon>
    </lineage>
</organism>
<dbReference type="InterPro" id="IPR038063">
    <property type="entry name" value="Transpep_catalytic_dom"/>
</dbReference>
<dbReference type="SUPFAM" id="SSF141523">
    <property type="entry name" value="L,D-transpeptidase catalytic domain-like"/>
    <property type="match status" value="1"/>
</dbReference>
<evidence type="ECO:0000256" key="6">
    <source>
        <dbReference type="ARBA" id="ARBA00023316"/>
    </source>
</evidence>
<keyword evidence="5" id="KW-0573">Peptidoglycan synthesis</keyword>